<proteinExistence type="predicted"/>
<dbReference type="RefSeq" id="WP_187023000.1">
    <property type="nucleotide sequence ID" value="NZ_JACOPB010000009.1"/>
</dbReference>
<keyword evidence="5" id="KW-1185">Reference proteome</keyword>
<dbReference type="EMBL" id="JACOPB010000009">
    <property type="protein sequence ID" value="MBC5710067.1"/>
    <property type="molecule type" value="Genomic_DNA"/>
</dbReference>
<dbReference type="SUPFAM" id="SSF53649">
    <property type="entry name" value="Alkaline phosphatase-like"/>
    <property type="match status" value="1"/>
</dbReference>
<evidence type="ECO:0000313" key="5">
    <source>
        <dbReference type="Proteomes" id="UP000634672"/>
    </source>
</evidence>
<dbReference type="Proteomes" id="UP000634672">
    <property type="component" value="Unassembled WGS sequence"/>
</dbReference>
<comment type="caution">
    <text evidence="4">The sequence shown here is derived from an EMBL/GenBank/DDBJ whole genome shotgun (WGS) entry which is preliminary data.</text>
</comment>
<evidence type="ECO:0000256" key="2">
    <source>
        <dbReference type="SAM" id="SignalP"/>
    </source>
</evidence>
<name>A0ABR7HA90_9FIRM</name>
<feature type="transmembrane region" description="Helical" evidence="1">
    <location>
        <begin position="315"/>
        <end position="335"/>
    </location>
</feature>
<evidence type="ECO:0000256" key="1">
    <source>
        <dbReference type="SAM" id="Phobius"/>
    </source>
</evidence>
<reference evidence="4 5" key="1">
    <citation type="submission" date="2020-08" db="EMBL/GenBank/DDBJ databases">
        <title>Genome public.</title>
        <authorList>
            <person name="Liu C."/>
            <person name="Sun Q."/>
        </authorList>
    </citation>
    <scope>NUCLEOTIDE SEQUENCE [LARGE SCALE GENOMIC DNA]</scope>
    <source>
        <strain evidence="4 5">NSJ-66</strain>
    </source>
</reference>
<dbReference type="Gene3D" id="3.40.720.10">
    <property type="entry name" value="Alkaline Phosphatase, subunit A"/>
    <property type="match status" value="1"/>
</dbReference>
<keyword evidence="1" id="KW-0472">Membrane</keyword>
<keyword evidence="1" id="KW-1133">Transmembrane helix</keyword>
<feature type="transmembrane region" description="Helical" evidence="1">
    <location>
        <begin position="205"/>
        <end position="225"/>
    </location>
</feature>
<keyword evidence="1" id="KW-0812">Transmembrane</keyword>
<feature type="chain" id="PRO_5045558705" evidence="2">
    <location>
        <begin position="24"/>
        <end position="746"/>
    </location>
</feature>
<keyword evidence="2" id="KW-0732">Signal</keyword>
<sequence>MKRKIYFLLSLLILVFCSIYTTNQIVTNTTGISINAGGTGRETIRVYYDNKSLGPYFFEDNYSEIKNLPNDPTRSIFVKLSPDRLDKVRIDFDGADTISIKQIQIKAGPFVIYSLKPDDILRFFILKETLGYHIENGKLVLLATDTDPYFYNDNIDLTRLSICLRIYKLFLFIACTIFFMWVFQRIKYVIAQIECIGKKRLFREIGSGIILSAAVCFMHFIYAPFELYFTNQSDFWFDIYTLLPISISVFLIAFFISIVLFIYFYVRGGRQYKITLILYSIFLICSYIQGNFLLSGLPPLDGTNINWNQYQSARLLSIVLWITVSIGIIVLFKLANFSKVKRGVKVISIYMLLMLAISLTIMGITTEGYQKKGILASTTKNEFEMSKNSNFIILVLDAIDASTFSDVVNANPEYEIQFQDFTYYTNTVGAYPFTKFSIPFILSGDWYENDEPFNEYLTKAIHDSNLLNVLEQKNYKMGIYDQDLNIDISEDVDRFDNLVAIKNEIRSYSQFAWLMVQMGGIKYAPFDLKRFCYDSPRRFNELRTLPKESEYSLFSWSNIDFFNDIPKNDIAITEDNCFKFIHLEGGHVPHRYDKNLNIIENGTYEGNIEASMTLVQSYLEMLKRNEVYDNSVIVIMADHGYDQLNGSQGRQNPILLIKGINEKHEMKKSYAPISYDDLQIAYKRLVYGKNSGEVFDYQYGDFRERRYLFYNYEEDDHMTEFLQTGEANDLNTLIPTGREFNLKSKK</sequence>
<feature type="signal peptide" evidence="2">
    <location>
        <begin position="1"/>
        <end position="23"/>
    </location>
</feature>
<dbReference type="Pfam" id="PF00884">
    <property type="entry name" value="Sulfatase"/>
    <property type="match status" value="1"/>
</dbReference>
<dbReference type="InterPro" id="IPR000917">
    <property type="entry name" value="Sulfatase_N"/>
</dbReference>
<feature type="transmembrane region" description="Helical" evidence="1">
    <location>
        <begin position="347"/>
        <end position="365"/>
    </location>
</feature>
<feature type="transmembrane region" description="Helical" evidence="1">
    <location>
        <begin position="166"/>
        <end position="184"/>
    </location>
</feature>
<evidence type="ECO:0000259" key="3">
    <source>
        <dbReference type="Pfam" id="PF00884"/>
    </source>
</evidence>
<organism evidence="4 5">
    <name type="scientific">Hungatella hominis</name>
    <dbReference type="NCBI Taxonomy" id="2763050"/>
    <lineage>
        <taxon>Bacteria</taxon>
        <taxon>Bacillati</taxon>
        <taxon>Bacillota</taxon>
        <taxon>Clostridia</taxon>
        <taxon>Lachnospirales</taxon>
        <taxon>Lachnospiraceae</taxon>
        <taxon>Hungatella</taxon>
    </lineage>
</organism>
<dbReference type="InterPro" id="IPR017850">
    <property type="entry name" value="Alkaline_phosphatase_core_sf"/>
</dbReference>
<feature type="transmembrane region" description="Helical" evidence="1">
    <location>
        <begin position="245"/>
        <end position="264"/>
    </location>
</feature>
<feature type="transmembrane region" description="Helical" evidence="1">
    <location>
        <begin position="276"/>
        <end position="295"/>
    </location>
</feature>
<accession>A0ABR7HA90</accession>
<gene>
    <name evidence="4" type="ORF">H8S75_19090</name>
</gene>
<protein>
    <submittedName>
        <fullName evidence="4">Sulfatase-like hydrolase/transferase</fullName>
    </submittedName>
</protein>
<evidence type="ECO:0000313" key="4">
    <source>
        <dbReference type="EMBL" id="MBC5710067.1"/>
    </source>
</evidence>
<feature type="domain" description="Sulfatase N-terminal" evidence="3">
    <location>
        <begin position="390"/>
        <end position="643"/>
    </location>
</feature>